<organism evidence="1">
    <name type="scientific">marine metagenome</name>
    <dbReference type="NCBI Taxonomy" id="408172"/>
    <lineage>
        <taxon>unclassified sequences</taxon>
        <taxon>metagenomes</taxon>
        <taxon>ecological metagenomes</taxon>
    </lineage>
</organism>
<dbReference type="AlphaFoldDB" id="A0A382R7K3"/>
<protein>
    <submittedName>
        <fullName evidence="1">Uncharacterized protein</fullName>
    </submittedName>
</protein>
<gene>
    <name evidence="1" type="ORF">METZ01_LOCUS346520</name>
</gene>
<feature type="non-terminal residue" evidence="1">
    <location>
        <position position="1"/>
    </location>
</feature>
<proteinExistence type="predicted"/>
<reference evidence="1" key="1">
    <citation type="submission" date="2018-05" db="EMBL/GenBank/DDBJ databases">
        <authorList>
            <person name="Lanie J.A."/>
            <person name="Ng W.-L."/>
            <person name="Kazmierczak K.M."/>
            <person name="Andrzejewski T.M."/>
            <person name="Davidsen T.M."/>
            <person name="Wayne K.J."/>
            <person name="Tettelin H."/>
            <person name="Glass J.I."/>
            <person name="Rusch D."/>
            <person name="Podicherti R."/>
            <person name="Tsui H.-C.T."/>
            <person name="Winkler M.E."/>
        </authorList>
    </citation>
    <scope>NUCLEOTIDE SEQUENCE</scope>
</reference>
<name>A0A382R7K3_9ZZZZ</name>
<dbReference type="EMBL" id="UINC01119668">
    <property type="protein sequence ID" value="SVC93666.1"/>
    <property type="molecule type" value="Genomic_DNA"/>
</dbReference>
<sequence>IACLDSPADVEFVYEGLVFYVRVY</sequence>
<accession>A0A382R7K3</accession>
<evidence type="ECO:0000313" key="1">
    <source>
        <dbReference type="EMBL" id="SVC93666.1"/>
    </source>
</evidence>